<name>A0AA38Y855_9EURO</name>
<keyword evidence="5" id="KW-1185">Reference proteome</keyword>
<dbReference type="Proteomes" id="UP001172681">
    <property type="component" value="Unassembled WGS sequence"/>
</dbReference>
<protein>
    <recommendedName>
        <fullName evidence="3">UBC core domain-containing protein</fullName>
    </recommendedName>
</protein>
<dbReference type="InterPro" id="IPR016135">
    <property type="entry name" value="UBQ-conjugating_enzyme/RWD"/>
</dbReference>
<dbReference type="Pfam" id="PF00179">
    <property type="entry name" value="UQ_con"/>
    <property type="match status" value="1"/>
</dbReference>
<feature type="compositionally biased region" description="Polar residues" evidence="2">
    <location>
        <begin position="262"/>
        <end position="290"/>
    </location>
</feature>
<dbReference type="InterPro" id="IPR000608">
    <property type="entry name" value="UBC"/>
</dbReference>
<dbReference type="InterPro" id="IPR050113">
    <property type="entry name" value="Ub_conjugating_enzyme"/>
</dbReference>
<feature type="domain" description="UBC core" evidence="3">
    <location>
        <begin position="5"/>
        <end position="166"/>
    </location>
</feature>
<feature type="compositionally biased region" description="Polar residues" evidence="2">
    <location>
        <begin position="234"/>
        <end position="251"/>
    </location>
</feature>
<dbReference type="EMBL" id="JAPDRN010000019">
    <property type="protein sequence ID" value="KAJ9639059.1"/>
    <property type="molecule type" value="Genomic_DNA"/>
</dbReference>
<feature type="compositionally biased region" description="Low complexity" evidence="2">
    <location>
        <begin position="337"/>
        <end position="350"/>
    </location>
</feature>
<evidence type="ECO:0000313" key="5">
    <source>
        <dbReference type="Proteomes" id="UP001172681"/>
    </source>
</evidence>
<organism evidence="4 5">
    <name type="scientific">Knufia peltigerae</name>
    <dbReference type="NCBI Taxonomy" id="1002370"/>
    <lineage>
        <taxon>Eukaryota</taxon>
        <taxon>Fungi</taxon>
        <taxon>Dikarya</taxon>
        <taxon>Ascomycota</taxon>
        <taxon>Pezizomycotina</taxon>
        <taxon>Eurotiomycetes</taxon>
        <taxon>Chaetothyriomycetidae</taxon>
        <taxon>Chaetothyriales</taxon>
        <taxon>Trichomeriaceae</taxon>
        <taxon>Knufia</taxon>
    </lineage>
</organism>
<feature type="compositionally biased region" description="Polar residues" evidence="2">
    <location>
        <begin position="205"/>
        <end position="222"/>
    </location>
</feature>
<feature type="compositionally biased region" description="Pro residues" evidence="2">
    <location>
        <begin position="303"/>
        <end position="315"/>
    </location>
</feature>
<feature type="compositionally biased region" description="Low complexity" evidence="2">
    <location>
        <begin position="316"/>
        <end position="329"/>
    </location>
</feature>
<accession>A0AA38Y855</accession>
<dbReference type="SUPFAM" id="SSF54495">
    <property type="entry name" value="UBC-like"/>
    <property type="match status" value="1"/>
</dbReference>
<gene>
    <name evidence="4" type="ORF">H2204_003967</name>
</gene>
<proteinExistence type="predicted"/>
<comment type="caution">
    <text evidence="4">The sequence shown here is derived from an EMBL/GenBank/DDBJ whole genome shotgun (WGS) entry which is preliminary data.</text>
</comment>
<reference evidence="4" key="1">
    <citation type="submission" date="2022-10" db="EMBL/GenBank/DDBJ databases">
        <title>Culturing micro-colonial fungi from biological soil crusts in the Mojave desert and describing Neophaeococcomyces mojavensis, and introducing the new genera and species Taxawa tesnikishii.</title>
        <authorList>
            <person name="Kurbessoian T."/>
            <person name="Stajich J.E."/>
        </authorList>
    </citation>
    <scope>NUCLEOTIDE SEQUENCE</scope>
    <source>
        <strain evidence="4">TK_35</strain>
    </source>
</reference>
<evidence type="ECO:0000256" key="2">
    <source>
        <dbReference type="SAM" id="MobiDB-lite"/>
    </source>
</evidence>
<dbReference type="AlphaFoldDB" id="A0AA38Y855"/>
<sequence>MAPSPTMRRLLKETAELSSPSSNPNPAFYAAPVSDADLHEWHFTLLGPPSPSPYEGGMYHGRITLPPTYPLKPPNFRFLTPSGRFEVNREICLSISGFHEETWMPAWGVRTALTALRSFMAEKGTAGQVGGLEASVDVRKRLARESRGWRCEACRKSNEAIMREWWEVCRQSGVNVQEEEGVRLESLPEGMNLETRSPEDKKKSSTAAASGQQESQLASGSKDNGKAKAESTGDDATSNARQTQMPTSPSIRTPPAHAEPEFSTSANTRTSVDSLAQTQNTSTVRQSQQSRPDKSNDDTTNLHPPPASPPPPRMIPTPSAEAAQASAEAVLTPSDFSSPSSSSSSSRLHRPSISLMSGGIHAPPLAAANAALQNSNMGAAAPLILQRDRARESITIDRAIAGIFVALCLMVLKKIFYPAGTNGGGMGFGGGVDDFYLQRE</sequence>
<keyword evidence="1" id="KW-0833">Ubl conjugation pathway</keyword>
<feature type="region of interest" description="Disordered" evidence="2">
    <location>
        <begin position="181"/>
        <end position="350"/>
    </location>
</feature>
<evidence type="ECO:0000313" key="4">
    <source>
        <dbReference type="EMBL" id="KAJ9639059.1"/>
    </source>
</evidence>
<dbReference type="PANTHER" id="PTHR24067">
    <property type="entry name" value="UBIQUITIN-CONJUGATING ENZYME E2"/>
    <property type="match status" value="1"/>
</dbReference>
<dbReference type="PROSITE" id="PS50127">
    <property type="entry name" value="UBC_2"/>
    <property type="match status" value="1"/>
</dbReference>
<evidence type="ECO:0000259" key="3">
    <source>
        <dbReference type="PROSITE" id="PS50127"/>
    </source>
</evidence>
<dbReference type="Gene3D" id="3.10.110.10">
    <property type="entry name" value="Ubiquitin Conjugating Enzyme"/>
    <property type="match status" value="1"/>
</dbReference>
<dbReference type="CDD" id="cd23799">
    <property type="entry name" value="UBCc_UBE2J"/>
    <property type="match status" value="1"/>
</dbReference>
<evidence type="ECO:0000256" key="1">
    <source>
        <dbReference type="ARBA" id="ARBA00022786"/>
    </source>
</evidence>
<dbReference type="SMART" id="SM00212">
    <property type="entry name" value="UBCc"/>
    <property type="match status" value="1"/>
</dbReference>